<protein>
    <submittedName>
        <fullName evidence="1">Uncharacterized protein</fullName>
    </submittedName>
</protein>
<dbReference type="RefSeq" id="WP_176571645.1">
    <property type="nucleotide sequence ID" value="NZ_CP056030.1"/>
</dbReference>
<sequence>MPYHYENLAMLLGDKYPSVFHDPHASLPAACGPGWLPLIETFCALAHAYNLQAGSSAKLYKVTEKFGALHIMVEGASPQIEAMAEFVHRHSMRVCEVCGGHGATIYRDGWQRTRCDGHHAFAFTLSSGPWFEI</sequence>
<gene>
    <name evidence="1" type="ORF">HWQ56_20535</name>
</gene>
<organism evidence="1 2">
    <name type="scientific">Pseudomonas eucalypticola</name>
    <dbReference type="NCBI Taxonomy" id="2599595"/>
    <lineage>
        <taxon>Bacteria</taxon>
        <taxon>Pseudomonadati</taxon>
        <taxon>Pseudomonadota</taxon>
        <taxon>Gammaproteobacteria</taxon>
        <taxon>Pseudomonadales</taxon>
        <taxon>Pseudomonadaceae</taxon>
        <taxon>Pseudomonas</taxon>
    </lineage>
</organism>
<dbReference type="KEGG" id="pez:HWQ56_20535"/>
<evidence type="ECO:0000313" key="2">
    <source>
        <dbReference type="Proteomes" id="UP000509568"/>
    </source>
</evidence>
<name>A0A7D5DBE3_9PSED</name>
<dbReference type="Proteomes" id="UP000509568">
    <property type="component" value="Chromosome"/>
</dbReference>
<reference evidence="1 2" key="1">
    <citation type="submission" date="2020-06" db="EMBL/GenBank/DDBJ databases">
        <title>Pseudomonas eucalypticola sp. nov., an endophyte of Eucalyptus dunnii leaves with biocontrol ability of eucalyptus leaf blight.</title>
        <authorList>
            <person name="Liu Y."/>
            <person name="Song Z."/>
            <person name="Zeng H."/>
            <person name="Lu M."/>
            <person name="Wang X."/>
            <person name="Lian X."/>
            <person name="Zhang Q."/>
        </authorList>
    </citation>
    <scope>NUCLEOTIDE SEQUENCE [LARGE SCALE GENOMIC DNA]</scope>
    <source>
        <strain evidence="1 2">NP-1</strain>
    </source>
</reference>
<accession>A0A7D5DBE3</accession>
<keyword evidence="2" id="KW-1185">Reference proteome</keyword>
<dbReference type="EMBL" id="CP056030">
    <property type="protein sequence ID" value="QKZ06041.1"/>
    <property type="molecule type" value="Genomic_DNA"/>
</dbReference>
<proteinExistence type="predicted"/>
<dbReference type="AlphaFoldDB" id="A0A7D5DBE3"/>
<evidence type="ECO:0000313" key="1">
    <source>
        <dbReference type="EMBL" id="QKZ06041.1"/>
    </source>
</evidence>